<name>A0A0K8P7Z3_PISS1</name>
<comment type="caution">
    <text evidence="2">The sequence shown here is derived from an EMBL/GenBank/DDBJ whole genome shotgun (WGS) entry which is preliminary data.</text>
</comment>
<dbReference type="GO" id="GO:0000155">
    <property type="term" value="F:phosphorelay sensor kinase activity"/>
    <property type="evidence" value="ECO:0007669"/>
    <property type="project" value="InterPro"/>
</dbReference>
<dbReference type="CDD" id="cd18774">
    <property type="entry name" value="PDC2_HK_sensor"/>
    <property type="match status" value="1"/>
</dbReference>
<keyword evidence="3" id="KW-1185">Reference proteome</keyword>
<evidence type="ECO:0000313" key="3">
    <source>
        <dbReference type="Proteomes" id="UP000037660"/>
    </source>
</evidence>
<organism evidence="2 3">
    <name type="scientific">Piscinibacter sakaiensis</name>
    <name type="common">Ideonella sakaiensis</name>
    <dbReference type="NCBI Taxonomy" id="1547922"/>
    <lineage>
        <taxon>Bacteria</taxon>
        <taxon>Pseudomonadati</taxon>
        <taxon>Pseudomonadota</taxon>
        <taxon>Betaproteobacteria</taxon>
        <taxon>Burkholderiales</taxon>
        <taxon>Sphaerotilaceae</taxon>
        <taxon>Piscinibacter</taxon>
    </lineage>
</organism>
<reference evidence="2 3" key="2">
    <citation type="journal article" date="2016" name="Science">
        <title>A bacterium that degrades and assimilates poly(ethylene terephthalate).</title>
        <authorList>
            <person name="Yoshida S."/>
            <person name="Hiraga K."/>
            <person name="Takehana T."/>
            <person name="Taniguchi I."/>
            <person name="Yamaji H."/>
            <person name="Maeda Y."/>
            <person name="Toyohara K."/>
            <person name="Miyamoto K."/>
            <person name="Kimura Y."/>
            <person name="Oda K."/>
        </authorList>
    </citation>
    <scope>NUCLEOTIDE SEQUENCE [LARGE SCALE GENOMIC DNA]</scope>
    <source>
        <strain evidence="3">NBRC 110686 / TISTR 2288 / 201-F6</strain>
    </source>
</reference>
<protein>
    <submittedName>
        <fullName evidence="2">Diguanylate cyclase</fullName>
    </submittedName>
</protein>
<dbReference type="SUPFAM" id="SSF47384">
    <property type="entry name" value="Homodimeric domain of signal transducing histidine kinase"/>
    <property type="match status" value="1"/>
</dbReference>
<dbReference type="RefSeq" id="WP_157549335.1">
    <property type="nucleotide sequence ID" value="NZ_BBYR01000085.1"/>
</dbReference>
<dbReference type="Proteomes" id="UP000037660">
    <property type="component" value="Unassembled WGS sequence"/>
</dbReference>
<dbReference type="Gene3D" id="1.10.287.130">
    <property type="match status" value="1"/>
</dbReference>
<dbReference type="InterPro" id="IPR036097">
    <property type="entry name" value="HisK_dim/P_sf"/>
</dbReference>
<dbReference type="EMBL" id="BBYR01000085">
    <property type="protein sequence ID" value="GAP38747.1"/>
    <property type="molecule type" value="Genomic_DNA"/>
</dbReference>
<dbReference type="STRING" id="1547922.ISF6_5300"/>
<evidence type="ECO:0000256" key="1">
    <source>
        <dbReference type="SAM" id="Coils"/>
    </source>
</evidence>
<proteinExistence type="predicted"/>
<dbReference type="AlphaFoldDB" id="A0A0K8P7Z3"/>
<keyword evidence="1" id="KW-0175">Coiled coil</keyword>
<feature type="coiled-coil region" evidence="1">
    <location>
        <begin position="130"/>
        <end position="157"/>
    </location>
</feature>
<evidence type="ECO:0000313" key="2">
    <source>
        <dbReference type="EMBL" id="GAP38747.1"/>
    </source>
</evidence>
<gene>
    <name evidence="2" type="ORF">ISF6_5300</name>
</gene>
<dbReference type="OrthoDB" id="282393at2"/>
<sequence>MARQPGRSEYLGRPVSDDLRATLALAPEGLFESVSLDGVPTIGYYSTSGLGWTYVSAMPREQYAGVLPDAARRVGLGALLLLGLGLLGARQVAGGIVRAVQTLEAVAAGLRAGLPPRSERTGIVECDEVARALAEAAEEVRQHRSGLEDQVAQAVERTRLAEQRASQSRRVEALGRLTGGVAHDFNNLLGVIGNSAQLMLRHPSAAQLQCPCRHCCIRWSWAAG</sequence>
<reference evidence="3" key="1">
    <citation type="submission" date="2015-07" db="EMBL/GenBank/DDBJ databases">
        <title>Discovery of a poly(ethylene terephthalate assimilation.</title>
        <authorList>
            <person name="Yoshida S."/>
            <person name="Hiraga K."/>
            <person name="Takehana T."/>
            <person name="Taniguchi I."/>
            <person name="Yamaji H."/>
            <person name="Maeda Y."/>
            <person name="Toyohara K."/>
            <person name="Miyamoto K."/>
            <person name="Kimura Y."/>
            <person name="Oda K."/>
        </authorList>
    </citation>
    <scope>NUCLEOTIDE SEQUENCE [LARGE SCALE GENOMIC DNA]</scope>
    <source>
        <strain evidence="3">NBRC 110686 / TISTR 2288 / 201-F6</strain>
    </source>
</reference>
<accession>A0A0K8P7Z3</accession>